<dbReference type="PROSITE" id="PS51257">
    <property type="entry name" value="PROKAR_LIPOPROTEIN"/>
    <property type="match status" value="1"/>
</dbReference>
<keyword evidence="2" id="KW-1185">Reference proteome</keyword>
<dbReference type="Proteomes" id="UP000565724">
    <property type="component" value="Unassembled WGS sequence"/>
</dbReference>
<evidence type="ECO:0000313" key="2">
    <source>
        <dbReference type="Proteomes" id="UP000565724"/>
    </source>
</evidence>
<protein>
    <submittedName>
        <fullName evidence="1">Uncharacterized protein</fullName>
    </submittedName>
</protein>
<dbReference type="AlphaFoldDB" id="A0A7Y6DZZ2"/>
<comment type="caution">
    <text evidence="1">The sequence shown here is derived from an EMBL/GenBank/DDBJ whole genome shotgun (WGS) entry which is preliminary data.</text>
</comment>
<proteinExistence type="predicted"/>
<reference evidence="1 2" key="1">
    <citation type="submission" date="2020-05" db="EMBL/GenBank/DDBJ databases">
        <title>Genome Sequencing of Type Strains.</title>
        <authorList>
            <person name="Lemaire J.F."/>
            <person name="Inderbitzin P."/>
            <person name="Gregorio O.A."/>
            <person name="Collins S.B."/>
            <person name="Wespe N."/>
            <person name="Knight-Connoni V."/>
        </authorList>
    </citation>
    <scope>NUCLEOTIDE SEQUENCE [LARGE SCALE GENOMIC DNA]</scope>
    <source>
        <strain evidence="1 2">ATCC 25174</strain>
    </source>
</reference>
<dbReference type="RefSeq" id="WP_175349597.1">
    <property type="nucleotide sequence ID" value="NZ_JABMCI010000071.1"/>
</dbReference>
<gene>
    <name evidence="1" type="ORF">HP550_20790</name>
</gene>
<name>A0A7Y6DZZ2_9CELL</name>
<evidence type="ECO:0000313" key="1">
    <source>
        <dbReference type="EMBL" id="NUU19687.1"/>
    </source>
</evidence>
<sequence>MRPRPSTWLGVVVVATATVAGCSEPAEQDPCVSYAALTATVDDLRELVESDGEPASVAAKAVAAKAQLNQLEALSEDRVDAAASRLRTAVDDLQLAAGSEAQDSAAPLLSAAVDDVRDAFAALAESLDTQCTTG</sequence>
<dbReference type="EMBL" id="JABMCI010000071">
    <property type="protein sequence ID" value="NUU19687.1"/>
    <property type="molecule type" value="Genomic_DNA"/>
</dbReference>
<accession>A0A7Y6DZZ2</accession>
<organism evidence="1 2">
    <name type="scientific">Cellulomonas humilata</name>
    <dbReference type="NCBI Taxonomy" id="144055"/>
    <lineage>
        <taxon>Bacteria</taxon>
        <taxon>Bacillati</taxon>
        <taxon>Actinomycetota</taxon>
        <taxon>Actinomycetes</taxon>
        <taxon>Micrococcales</taxon>
        <taxon>Cellulomonadaceae</taxon>
        <taxon>Cellulomonas</taxon>
    </lineage>
</organism>